<reference evidence="2 3" key="1">
    <citation type="submission" date="2019-03" db="EMBL/GenBank/DDBJ databases">
        <title>Draft genome sequences of novel Actinobacteria.</title>
        <authorList>
            <person name="Sahin N."/>
            <person name="Ay H."/>
            <person name="Saygin H."/>
        </authorList>
    </citation>
    <scope>NUCLEOTIDE SEQUENCE [LARGE SCALE GENOMIC DNA]</scope>
    <source>
        <strain evidence="2 3">5K138</strain>
    </source>
</reference>
<keyword evidence="3" id="KW-1185">Reference proteome</keyword>
<feature type="transmembrane region" description="Helical" evidence="1">
    <location>
        <begin position="31"/>
        <end position="52"/>
    </location>
</feature>
<evidence type="ECO:0000313" key="3">
    <source>
        <dbReference type="Proteomes" id="UP000294739"/>
    </source>
</evidence>
<dbReference type="EMBL" id="SMKZ01000007">
    <property type="protein sequence ID" value="TDE12564.1"/>
    <property type="molecule type" value="Genomic_DNA"/>
</dbReference>
<dbReference type="InterPro" id="IPR021414">
    <property type="entry name" value="DUF3054"/>
</dbReference>
<gene>
    <name evidence="2" type="ORF">E1269_06905</name>
</gene>
<dbReference type="AlphaFoldDB" id="A0A4R5DKQ0"/>
<dbReference type="Pfam" id="PF11255">
    <property type="entry name" value="DUF3054"/>
    <property type="match status" value="1"/>
</dbReference>
<evidence type="ECO:0000256" key="1">
    <source>
        <dbReference type="SAM" id="Phobius"/>
    </source>
</evidence>
<accession>A0A4R5DKQ0</accession>
<sequence length="67" mass="7004">MVVRAARELGVKTGRAIVLDAALVPSGQGTAVSFVVVATVFLGLFLLGWRVLARQFRRDASSASSAS</sequence>
<dbReference type="Proteomes" id="UP000294739">
    <property type="component" value="Unassembled WGS sequence"/>
</dbReference>
<name>A0A4R5DKQ0_9ACTN</name>
<keyword evidence="1" id="KW-1133">Transmembrane helix</keyword>
<keyword evidence="1" id="KW-0472">Membrane</keyword>
<protein>
    <submittedName>
        <fullName evidence="2">DUF3054 family protein</fullName>
    </submittedName>
</protein>
<organism evidence="2 3">
    <name type="scientific">Jiangella asiatica</name>
    <dbReference type="NCBI Taxonomy" id="2530372"/>
    <lineage>
        <taxon>Bacteria</taxon>
        <taxon>Bacillati</taxon>
        <taxon>Actinomycetota</taxon>
        <taxon>Actinomycetes</taxon>
        <taxon>Jiangellales</taxon>
        <taxon>Jiangellaceae</taxon>
        <taxon>Jiangella</taxon>
    </lineage>
</organism>
<comment type="caution">
    <text evidence="2">The sequence shown here is derived from an EMBL/GenBank/DDBJ whole genome shotgun (WGS) entry which is preliminary data.</text>
</comment>
<evidence type="ECO:0000313" key="2">
    <source>
        <dbReference type="EMBL" id="TDE12564.1"/>
    </source>
</evidence>
<dbReference type="InParanoid" id="A0A4R5DKQ0"/>
<keyword evidence="1" id="KW-0812">Transmembrane</keyword>
<proteinExistence type="predicted"/>